<dbReference type="STRING" id="3476.A0A2P5BX43"/>
<dbReference type="InterPro" id="IPR005123">
    <property type="entry name" value="Oxoglu/Fe-dep_dioxygenase_dom"/>
</dbReference>
<dbReference type="OrthoDB" id="288590at2759"/>
<evidence type="ECO:0000256" key="5">
    <source>
        <dbReference type="ARBA" id="ARBA00076740"/>
    </source>
</evidence>
<dbReference type="Pfam" id="PF03171">
    <property type="entry name" value="2OG-FeII_Oxy"/>
    <property type="match status" value="1"/>
</dbReference>
<keyword evidence="1 6" id="KW-0479">Metal-binding</keyword>
<evidence type="ECO:0000313" key="8">
    <source>
        <dbReference type="EMBL" id="PON53385.1"/>
    </source>
</evidence>
<keyword evidence="2 6" id="KW-0408">Iron</keyword>
<evidence type="ECO:0000256" key="2">
    <source>
        <dbReference type="ARBA" id="ARBA00023004"/>
    </source>
</evidence>
<dbReference type="Pfam" id="PF14226">
    <property type="entry name" value="DIOX_N"/>
    <property type="match status" value="1"/>
</dbReference>
<dbReference type="InterPro" id="IPR050231">
    <property type="entry name" value="Iron_ascorbate_oxido_reductase"/>
</dbReference>
<sequence>MEEVSSSLPVIDLREFEDLDNSVKAYQKLRETCEEWGCFRIINHPIPLELMSEMKAIVRSLLDLPAKIKNQNTNDTVGRGYVAPSPANPLYESLGLYDFGSTEAVRSFCDQLNASPHQREIIEKYAGAIHELIKNIQQKLAKSMGLEAYSFKGHWPCQFKIIKYSFNPQQVGSLGVPTHTDNGFLTILQDDENVGGLEVMNKNGEFVPIDPSPGTFLVNLGDIAKAWSNGRLCNVMHRVLCKEATIRISIASFLLGPKDEVVEAPQEFVDSEHPRLYAPFNHDDYWKERLSKNLRAGEVLELLRVNI</sequence>
<dbReference type="InterPro" id="IPR026992">
    <property type="entry name" value="DIOX_N"/>
</dbReference>
<dbReference type="FunFam" id="2.60.120.330:FF:000017">
    <property type="entry name" value="2-oxoglutarate-dependent dioxygenase DAO"/>
    <property type="match status" value="1"/>
</dbReference>
<protein>
    <recommendedName>
        <fullName evidence="4">2-oxoglutarate-dependent dioxygenase DAO</fullName>
    </recommendedName>
    <alternativeName>
        <fullName evidence="5">Protein DIOXYGENASE FOR AUXIN OXIDATION</fullName>
    </alternativeName>
</protein>
<dbReference type="GO" id="GO:0051213">
    <property type="term" value="F:dioxygenase activity"/>
    <property type="evidence" value="ECO:0007669"/>
    <property type="project" value="UniProtKB-KW"/>
</dbReference>
<dbReference type="Gene3D" id="2.60.120.330">
    <property type="entry name" value="B-lactam Antibiotic, Isopenicillin N Synthase, Chain"/>
    <property type="match status" value="1"/>
</dbReference>
<dbReference type="InterPro" id="IPR044861">
    <property type="entry name" value="IPNS-like_FE2OG_OXY"/>
</dbReference>
<proteinExistence type="inferred from homology"/>
<comment type="function">
    <text evidence="3">2-oxoglutarate-dependent dioxygenase essential for auxin catabolism and maintenance of auxin homeostasis in reproductive organs. Catalyzes the irreversible oxidation of indole-3-acetic acid (IAA) to the biologically inactive 2-oxoindole-3-acetic acid (OxIAA).</text>
</comment>
<dbReference type="PROSITE" id="PS51471">
    <property type="entry name" value="FE2OG_OXY"/>
    <property type="match status" value="1"/>
</dbReference>
<comment type="caution">
    <text evidence="8">The sequence shown here is derived from an EMBL/GenBank/DDBJ whole genome shotgun (WGS) entry which is preliminary data.</text>
</comment>
<evidence type="ECO:0000256" key="1">
    <source>
        <dbReference type="ARBA" id="ARBA00022723"/>
    </source>
</evidence>
<keyword evidence="6" id="KW-0560">Oxidoreductase</keyword>
<dbReference type="Proteomes" id="UP000237105">
    <property type="component" value="Unassembled WGS sequence"/>
</dbReference>
<keyword evidence="8" id="KW-0223">Dioxygenase</keyword>
<evidence type="ECO:0000256" key="4">
    <source>
        <dbReference type="ARBA" id="ARBA00074102"/>
    </source>
</evidence>
<dbReference type="PANTHER" id="PTHR47990">
    <property type="entry name" value="2-OXOGLUTARATE (2OG) AND FE(II)-DEPENDENT OXYGENASE SUPERFAMILY PROTEIN-RELATED"/>
    <property type="match status" value="1"/>
</dbReference>
<evidence type="ECO:0000256" key="6">
    <source>
        <dbReference type="RuleBase" id="RU003682"/>
    </source>
</evidence>
<evidence type="ECO:0000313" key="9">
    <source>
        <dbReference type="Proteomes" id="UP000237105"/>
    </source>
</evidence>
<dbReference type="AlphaFoldDB" id="A0A2P5BX43"/>
<feature type="domain" description="Fe2OG dioxygenase" evidence="7">
    <location>
        <begin position="153"/>
        <end position="257"/>
    </location>
</feature>
<organism evidence="8 9">
    <name type="scientific">Parasponia andersonii</name>
    <name type="common">Sponia andersonii</name>
    <dbReference type="NCBI Taxonomy" id="3476"/>
    <lineage>
        <taxon>Eukaryota</taxon>
        <taxon>Viridiplantae</taxon>
        <taxon>Streptophyta</taxon>
        <taxon>Embryophyta</taxon>
        <taxon>Tracheophyta</taxon>
        <taxon>Spermatophyta</taxon>
        <taxon>Magnoliopsida</taxon>
        <taxon>eudicotyledons</taxon>
        <taxon>Gunneridae</taxon>
        <taxon>Pentapetalae</taxon>
        <taxon>rosids</taxon>
        <taxon>fabids</taxon>
        <taxon>Rosales</taxon>
        <taxon>Cannabaceae</taxon>
        <taxon>Parasponia</taxon>
    </lineage>
</organism>
<name>A0A2P5BX43_PARAD</name>
<keyword evidence="9" id="KW-1185">Reference proteome</keyword>
<dbReference type="SUPFAM" id="SSF51197">
    <property type="entry name" value="Clavaminate synthase-like"/>
    <property type="match status" value="1"/>
</dbReference>
<evidence type="ECO:0000256" key="3">
    <source>
        <dbReference type="ARBA" id="ARBA00054658"/>
    </source>
</evidence>
<dbReference type="EMBL" id="JXTB01000207">
    <property type="protein sequence ID" value="PON53385.1"/>
    <property type="molecule type" value="Genomic_DNA"/>
</dbReference>
<comment type="similarity">
    <text evidence="6">Belongs to the iron/ascorbate-dependent oxidoreductase family.</text>
</comment>
<gene>
    <name evidence="8" type="ORF">PanWU01x14_202670</name>
</gene>
<accession>A0A2P5BX43</accession>
<dbReference type="GO" id="GO:0046872">
    <property type="term" value="F:metal ion binding"/>
    <property type="evidence" value="ECO:0007669"/>
    <property type="project" value="UniProtKB-KW"/>
</dbReference>
<dbReference type="InterPro" id="IPR027443">
    <property type="entry name" value="IPNS-like_sf"/>
</dbReference>
<reference evidence="9" key="1">
    <citation type="submission" date="2016-06" db="EMBL/GenBank/DDBJ databases">
        <title>Parallel loss of symbiosis genes in relatives of nitrogen-fixing non-legume Parasponia.</title>
        <authorList>
            <person name="Van Velzen R."/>
            <person name="Holmer R."/>
            <person name="Bu F."/>
            <person name="Rutten L."/>
            <person name="Van Zeijl A."/>
            <person name="Liu W."/>
            <person name="Santuari L."/>
            <person name="Cao Q."/>
            <person name="Sharma T."/>
            <person name="Shen D."/>
            <person name="Roswanjaya Y."/>
            <person name="Wardhani T."/>
            <person name="Kalhor M.S."/>
            <person name="Jansen J."/>
            <person name="Van den Hoogen J."/>
            <person name="Gungor B."/>
            <person name="Hartog M."/>
            <person name="Hontelez J."/>
            <person name="Verver J."/>
            <person name="Yang W.-C."/>
            <person name="Schijlen E."/>
            <person name="Repin R."/>
            <person name="Schilthuizen M."/>
            <person name="Schranz E."/>
            <person name="Heidstra R."/>
            <person name="Miyata K."/>
            <person name="Fedorova E."/>
            <person name="Kohlen W."/>
            <person name="Bisseling T."/>
            <person name="Smit S."/>
            <person name="Geurts R."/>
        </authorList>
    </citation>
    <scope>NUCLEOTIDE SEQUENCE [LARGE SCALE GENOMIC DNA]</scope>
    <source>
        <strain evidence="9">cv. WU1-14</strain>
    </source>
</reference>
<evidence type="ECO:0000259" key="7">
    <source>
        <dbReference type="PROSITE" id="PS51471"/>
    </source>
</evidence>